<feature type="transmembrane region" description="Helical" evidence="1">
    <location>
        <begin position="44"/>
        <end position="67"/>
    </location>
</feature>
<organism evidence="2 3">
    <name type="scientific">Anopheles culicifacies</name>
    <dbReference type="NCBI Taxonomy" id="139723"/>
    <lineage>
        <taxon>Eukaryota</taxon>
        <taxon>Metazoa</taxon>
        <taxon>Ecdysozoa</taxon>
        <taxon>Arthropoda</taxon>
        <taxon>Hexapoda</taxon>
        <taxon>Insecta</taxon>
        <taxon>Pterygota</taxon>
        <taxon>Neoptera</taxon>
        <taxon>Endopterygota</taxon>
        <taxon>Diptera</taxon>
        <taxon>Nematocera</taxon>
        <taxon>Culicoidea</taxon>
        <taxon>Culicidae</taxon>
        <taxon>Anophelinae</taxon>
        <taxon>Anopheles</taxon>
        <taxon>culicifacies species complex</taxon>
    </lineage>
</organism>
<keyword evidence="1" id="KW-0472">Membrane</keyword>
<sequence length="102" mass="11516">MVAGVSAKKKIDTLLNDRFAVTGLECWVWGGRLDQLPKRTPNRLWLELTMMMMMMAGGGSMVDIYLLKIESVSAPNGHVFHVDPLFFLVEPHSQLDSELLRL</sequence>
<protein>
    <submittedName>
        <fullName evidence="2">Uncharacterized protein</fullName>
    </submittedName>
</protein>
<evidence type="ECO:0000256" key="1">
    <source>
        <dbReference type="SAM" id="Phobius"/>
    </source>
</evidence>
<proteinExistence type="predicted"/>
<dbReference type="EnsemblMetazoa" id="ACUA009806-RA">
    <property type="protein sequence ID" value="ACUA009806-PA"/>
    <property type="gene ID" value="ACUA009806"/>
</dbReference>
<reference evidence="3" key="1">
    <citation type="submission" date="2013-09" db="EMBL/GenBank/DDBJ databases">
        <title>The Genome Sequence of Anopheles culicifacies species A.</title>
        <authorList>
            <consortium name="The Broad Institute Genomics Platform"/>
            <person name="Neafsey D.E."/>
            <person name="Besansky N."/>
            <person name="Howell P."/>
            <person name="Walton C."/>
            <person name="Young S.K."/>
            <person name="Zeng Q."/>
            <person name="Gargeya S."/>
            <person name="Fitzgerald M."/>
            <person name="Haas B."/>
            <person name="Abouelleil A."/>
            <person name="Allen A.W."/>
            <person name="Alvarado L."/>
            <person name="Arachchi H.M."/>
            <person name="Berlin A.M."/>
            <person name="Chapman S.B."/>
            <person name="Gainer-Dewar J."/>
            <person name="Goldberg J."/>
            <person name="Griggs A."/>
            <person name="Gujja S."/>
            <person name="Hansen M."/>
            <person name="Howarth C."/>
            <person name="Imamovic A."/>
            <person name="Ireland A."/>
            <person name="Larimer J."/>
            <person name="McCowan C."/>
            <person name="Murphy C."/>
            <person name="Pearson M."/>
            <person name="Poon T.W."/>
            <person name="Priest M."/>
            <person name="Roberts A."/>
            <person name="Saif S."/>
            <person name="Shea T."/>
            <person name="Sisk P."/>
            <person name="Sykes S."/>
            <person name="Wortman J."/>
            <person name="Nusbaum C."/>
            <person name="Birren B."/>
        </authorList>
    </citation>
    <scope>NUCLEOTIDE SEQUENCE [LARGE SCALE GENOMIC DNA]</scope>
    <source>
        <strain evidence="3">A-37</strain>
    </source>
</reference>
<dbReference type="EMBL" id="AXCM01005832">
    <property type="status" value="NOT_ANNOTATED_CDS"/>
    <property type="molecule type" value="Genomic_DNA"/>
</dbReference>
<reference evidence="2" key="2">
    <citation type="submission" date="2020-05" db="UniProtKB">
        <authorList>
            <consortium name="EnsemblMetazoa"/>
        </authorList>
    </citation>
    <scope>IDENTIFICATION</scope>
    <source>
        <strain evidence="2">A-37</strain>
    </source>
</reference>
<dbReference type="Proteomes" id="UP000075883">
    <property type="component" value="Unassembled WGS sequence"/>
</dbReference>
<dbReference type="VEuPathDB" id="VectorBase:ACUA009806"/>
<keyword evidence="1" id="KW-0812">Transmembrane</keyword>
<keyword evidence="3" id="KW-1185">Reference proteome</keyword>
<dbReference type="AlphaFoldDB" id="A0A182M599"/>
<accession>A0A182M599</accession>
<keyword evidence="1" id="KW-1133">Transmembrane helix</keyword>
<name>A0A182M599_9DIPT</name>
<evidence type="ECO:0000313" key="2">
    <source>
        <dbReference type="EnsemblMetazoa" id="ACUA009806-PA"/>
    </source>
</evidence>
<evidence type="ECO:0000313" key="3">
    <source>
        <dbReference type="Proteomes" id="UP000075883"/>
    </source>
</evidence>